<reference evidence="2" key="1">
    <citation type="journal article" date="2024" name="Syst. Appl. Microbiol.">
        <title>First single-strain enrichments of Electrothrix cable bacteria, description of E. aestuarii sp. nov. and E. rattekaaiensis sp. nov., and proposal of a cable bacteria taxonomy following the rules of the SeqCode.</title>
        <authorList>
            <person name="Plum-Jensen L.E."/>
            <person name="Schramm A."/>
            <person name="Marshall I.P.G."/>
        </authorList>
    </citation>
    <scope>NUCLEOTIDE SEQUENCE</scope>
    <source>
        <strain evidence="2">Rat1</strain>
    </source>
</reference>
<gene>
    <name evidence="2" type="ORF">Q3M24_15135</name>
</gene>
<name>A0AAU8LRW5_9BACT</name>
<dbReference type="KEGG" id="eaj:Q3M24_15135"/>
<dbReference type="AlphaFoldDB" id="A0AAU8LRW5"/>
<evidence type="ECO:0000313" key="2">
    <source>
        <dbReference type="EMBL" id="XCN71634.1"/>
    </source>
</evidence>
<organism evidence="2">
    <name type="scientific">Candidatus Electrothrix aestuarii</name>
    <dbReference type="NCBI Taxonomy" id="3062594"/>
    <lineage>
        <taxon>Bacteria</taxon>
        <taxon>Pseudomonadati</taxon>
        <taxon>Thermodesulfobacteriota</taxon>
        <taxon>Desulfobulbia</taxon>
        <taxon>Desulfobulbales</taxon>
        <taxon>Desulfobulbaceae</taxon>
        <taxon>Candidatus Electrothrix</taxon>
    </lineage>
</organism>
<proteinExistence type="predicted"/>
<dbReference type="Pfam" id="PF09722">
    <property type="entry name" value="Xre_MbcA_ParS_C"/>
    <property type="match status" value="1"/>
</dbReference>
<reference evidence="2" key="2">
    <citation type="submission" date="2024-06" db="EMBL/GenBank/DDBJ databases">
        <authorList>
            <person name="Plum-Jensen L.E."/>
            <person name="Schramm A."/>
            <person name="Marshall I.P.G."/>
        </authorList>
    </citation>
    <scope>NUCLEOTIDE SEQUENCE</scope>
    <source>
        <strain evidence="2">Rat1</strain>
    </source>
</reference>
<dbReference type="EMBL" id="CP159373">
    <property type="protein sequence ID" value="XCN71634.1"/>
    <property type="molecule type" value="Genomic_DNA"/>
</dbReference>
<feature type="domain" description="Antitoxin Xre/MbcA/ParS-like toxin-binding" evidence="1">
    <location>
        <begin position="52"/>
        <end position="91"/>
    </location>
</feature>
<accession>A0AAU8LRW5</accession>
<evidence type="ECO:0000259" key="1">
    <source>
        <dbReference type="Pfam" id="PF09722"/>
    </source>
</evidence>
<sequence>MQLEQYYAGDQEFQEYSEKFIEFWETFEGKERLLELVGHDLIIARPLAYHLEESYEKWLHSTVPVLDNGTPLDCLQTPDGIKRLKTYLHRLPY</sequence>
<protein>
    <submittedName>
        <fullName evidence="2">MbcA/ParS/Xre antitoxin family protein</fullName>
    </submittedName>
</protein>
<dbReference type="InterPro" id="IPR024467">
    <property type="entry name" value="Xre/MbcA/ParS-like_toxin-bd"/>
</dbReference>